<comment type="subcellular location">
    <subcellularLocation>
        <location evidence="1">Cytoplasm</location>
    </subcellularLocation>
</comment>
<dbReference type="GeneID" id="28739465"/>
<accession>A0A0N1NX85</accession>
<evidence type="ECO:0000256" key="5">
    <source>
        <dbReference type="ARBA" id="ARBA00022833"/>
    </source>
</evidence>
<keyword evidence="9" id="KW-1185">Reference proteome</keyword>
<dbReference type="AlphaFoldDB" id="A0A0N1NX85"/>
<evidence type="ECO:0000256" key="3">
    <source>
        <dbReference type="ARBA" id="ARBA00022723"/>
    </source>
</evidence>
<dbReference type="Pfam" id="PF20173">
    <property type="entry name" value="ZnF_RZ-type"/>
    <property type="match status" value="1"/>
</dbReference>
<evidence type="ECO:0000256" key="6">
    <source>
        <dbReference type="ARBA" id="ARBA00022859"/>
    </source>
</evidence>
<dbReference type="GO" id="GO:0002376">
    <property type="term" value="P:immune system process"/>
    <property type="evidence" value="ECO:0007669"/>
    <property type="project" value="UniProtKB-KW"/>
</dbReference>
<keyword evidence="3" id="KW-0479">Metal-binding</keyword>
<dbReference type="RefSeq" id="XP_017994993.1">
    <property type="nucleotide sequence ID" value="XM_018147585.1"/>
</dbReference>
<dbReference type="GO" id="GO:0005737">
    <property type="term" value="C:cytoplasm"/>
    <property type="evidence" value="ECO:0007669"/>
    <property type="project" value="UniProtKB-SubCell"/>
</dbReference>
<keyword evidence="4" id="KW-0863">Zinc-finger</keyword>
<evidence type="ECO:0000256" key="2">
    <source>
        <dbReference type="ARBA" id="ARBA00022490"/>
    </source>
</evidence>
<proteinExistence type="predicted"/>
<dbReference type="VEuPathDB" id="FungiDB:AB675_7232"/>
<dbReference type="OrthoDB" id="2423195at2759"/>
<evidence type="ECO:0000256" key="4">
    <source>
        <dbReference type="ARBA" id="ARBA00022771"/>
    </source>
</evidence>
<dbReference type="InterPro" id="IPR046439">
    <property type="entry name" value="ZF_RZ_dom"/>
</dbReference>
<dbReference type="GO" id="GO:0008270">
    <property type="term" value="F:zinc ion binding"/>
    <property type="evidence" value="ECO:0007669"/>
    <property type="project" value="UniProtKB-KW"/>
</dbReference>
<gene>
    <name evidence="8" type="ORF">AB675_7232</name>
</gene>
<dbReference type="STRING" id="1664694.A0A0N1NX85"/>
<evidence type="ECO:0000259" key="7">
    <source>
        <dbReference type="PROSITE" id="PS51981"/>
    </source>
</evidence>
<reference evidence="8 9" key="1">
    <citation type="submission" date="2015-06" db="EMBL/GenBank/DDBJ databases">
        <title>Draft genome of the ant-associated black yeast Phialophora attae CBS 131958.</title>
        <authorList>
            <person name="Moreno L.F."/>
            <person name="Stielow B.J."/>
            <person name="de Hoog S."/>
            <person name="Vicente V.A."/>
            <person name="Weiss V.A."/>
            <person name="de Vries M."/>
            <person name="Cruz L.M."/>
            <person name="Souza E.M."/>
        </authorList>
    </citation>
    <scope>NUCLEOTIDE SEQUENCE [LARGE SCALE GENOMIC DNA]</scope>
    <source>
        <strain evidence="8 9">CBS 131958</strain>
    </source>
</reference>
<name>A0A0N1NX85_9EURO</name>
<keyword evidence="6" id="KW-0391">Immunity</keyword>
<dbReference type="PROSITE" id="PS51981">
    <property type="entry name" value="ZF_RZ"/>
    <property type="match status" value="1"/>
</dbReference>
<keyword evidence="5" id="KW-0862">Zinc</keyword>
<protein>
    <submittedName>
        <fullName evidence="8">NFX1-type zinc finger-containing protein 1</fullName>
    </submittedName>
</protein>
<dbReference type="Proteomes" id="UP000038010">
    <property type="component" value="Unassembled WGS sequence"/>
</dbReference>
<evidence type="ECO:0000256" key="1">
    <source>
        <dbReference type="ARBA" id="ARBA00004496"/>
    </source>
</evidence>
<keyword evidence="2" id="KW-0963">Cytoplasm</keyword>
<evidence type="ECO:0000313" key="9">
    <source>
        <dbReference type="Proteomes" id="UP000038010"/>
    </source>
</evidence>
<sequence length="414" mass="46538">MSRSNLDGVMNLGQHFRLLEDGRAVAVQDQAEAFTVVVQRCPECRSPVQNLQRYNRIWRQAHLDESTKKFVAWSIKAFVPLSQAVDREQHRLMDSAMSTAEAPRSIPGVEESVSIDLRGSFDDIFEALRDTPSLGGRYRRMNDLRRRINKYAEVVAEQEQPYGRVFSMVRNVHIQQGSTTTMEQDKTVLQTKQRILATSLRIRCDLVILADFVKGRQAHSKLFTQKGDWRSIAVRVDFSQAYEVCLGLLRDADERVLPMQQVESMVSFARLVCIERSLCSGSSEPVHLTDRVVQASDLIFEAINICHTKPGSTGGMLEEVEAVQTMLRGGTFYQAVSSDEKRDIIAAMAREVSGTGHWFRCPNGHPYVIGECGGAMQQSRCPECGETVGGAHHILAGGNARETELEEEFLRLRM</sequence>
<organism evidence="8 9">
    <name type="scientific">Cyphellophora attinorum</name>
    <dbReference type="NCBI Taxonomy" id="1664694"/>
    <lineage>
        <taxon>Eukaryota</taxon>
        <taxon>Fungi</taxon>
        <taxon>Dikarya</taxon>
        <taxon>Ascomycota</taxon>
        <taxon>Pezizomycotina</taxon>
        <taxon>Eurotiomycetes</taxon>
        <taxon>Chaetothyriomycetidae</taxon>
        <taxon>Chaetothyriales</taxon>
        <taxon>Cyphellophoraceae</taxon>
        <taxon>Cyphellophora</taxon>
    </lineage>
</organism>
<comment type="caution">
    <text evidence="8">The sequence shown here is derived from an EMBL/GenBank/DDBJ whole genome shotgun (WGS) entry which is preliminary data.</text>
</comment>
<evidence type="ECO:0000313" key="8">
    <source>
        <dbReference type="EMBL" id="KPI35030.1"/>
    </source>
</evidence>
<feature type="domain" description="RZ-type" evidence="7">
    <location>
        <begin position="336"/>
        <end position="412"/>
    </location>
</feature>
<dbReference type="EMBL" id="LFJN01000045">
    <property type="protein sequence ID" value="KPI35030.1"/>
    <property type="molecule type" value="Genomic_DNA"/>
</dbReference>